<dbReference type="GO" id="GO:0005737">
    <property type="term" value="C:cytoplasm"/>
    <property type="evidence" value="ECO:0007669"/>
    <property type="project" value="UniProtKB-SubCell"/>
</dbReference>
<dbReference type="Proteomes" id="UP000813463">
    <property type="component" value="Chromosome 3"/>
</dbReference>
<dbReference type="GO" id="GO:0005524">
    <property type="term" value="F:ATP binding"/>
    <property type="evidence" value="ECO:0007669"/>
    <property type="project" value="UniProtKB-KW"/>
</dbReference>
<dbReference type="InterPro" id="IPR003593">
    <property type="entry name" value="AAA+_ATPase"/>
</dbReference>
<dbReference type="InterPro" id="IPR003959">
    <property type="entry name" value="ATPase_AAA_core"/>
</dbReference>
<dbReference type="GeneID" id="110788474"/>
<dbReference type="GO" id="GO:0016887">
    <property type="term" value="F:ATP hydrolysis activity"/>
    <property type="evidence" value="ECO:0000318"/>
    <property type="project" value="GO_Central"/>
</dbReference>
<sequence length="821" mass="91705">MGKRGSAGNPQSRRQSTLSPAIIQRRIDSCKINHLSSEDIAEHLYSSYPDYKHYKLIPFRSKIRQILQQSRRLPISPRNAEDQPENDDNDDDEGDSGSPVIRSPSRKKQRQIIDERERKLLRTENSHLQLIRRRENSSVSSGSETSVSTSVDAVYGEDVEPEFDLMKSMLRAGYGDTKSTPKSKPKPKAGGDVESNMEVEDVRREKKIAAAASVRGEKSMSEVVEERESKGLCGEVKGKDGPRFKDFGGIKKVLNELMIEVMVPLYHPQLPQWLGVKPMSGILLHGPPGCGKTQLARAIANETGVPFYQISATEVISGVSGASEENIRDLFAKAYRTAPSIVFIDEIDAIASKRENLQREMERRIVTQLLTCMDDSHRLVTPSDKHSDSEVDDKTSGYVLVIGATNRPDAVDSALRRPGRFDREIALGVPDEDARLEILSIFTRNLRLAGDFDLKKIAKATPGFVGADLIALANKAGNLSMQRIIDQRQLQLSRQEGELIEEWWKEPWSPEEMKKLSITMTDFEEAAKMVQPSSRREGFSAIPNVKWEDVGGLTLLRKEFELYIVNRIKYPTQYEESGVDLESGFLLYGPPGCGKTLIAKAVANEAGANFIHIKGPELLNKYVGESELHVRTLFNRARTCAPCIIFFDEVDALTTERGKEGGWVVERLLNQLLIELNGGDHRRGVFVIGATNRPEVIDSALLRPGRFGKLLYVPLPDLDERGLILKALGRSKPLDSTVDLLELGKKEACENLSGADLSALMNEAAMAALEEKLRYPPSSLDAPRFTIKSKHFEQAMKKVTPSVSEKQKQYYEKLSRTFRAV</sequence>
<dbReference type="InterPro" id="IPR041569">
    <property type="entry name" value="AAA_lid_3"/>
</dbReference>
<name>A0A9R0JW76_SPIOL</name>
<accession>A0A9R0JW76</accession>
<dbReference type="SUPFAM" id="SSF52540">
    <property type="entry name" value="P-loop containing nucleoside triphosphate hydrolases"/>
    <property type="match status" value="2"/>
</dbReference>
<dbReference type="PROSITE" id="PS00674">
    <property type="entry name" value="AAA"/>
    <property type="match status" value="2"/>
</dbReference>
<dbReference type="GO" id="GO:0042254">
    <property type="term" value="P:ribosome biogenesis"/>
    <property type="evidence" value="ECO:0000318"/>
    <property type="project" value="GO_Central"/>
</dbReference>
<feature type="compositionally biased region" description="Low complexity" evidence="1">
    <location>
        <begin position="137"/>
        <end position="151"/>
    </location>
</feature>
<feature type="domain" description="AAA+ ATPase" evidence="2">
    <location>
        <begin position="581"/>
        <end position="717"/>
    </location>
</feature>
<feature type="compositionally biased region" description="Polar residues" evidence="1">
    <location>
        <begin position="8"/>
        <end position="19"/>
    </location>
</feature>
<dbReference type="PANTHER" id="PTHR48470">
    <property type="entry name" value="CELL DIVISION CONTROL PROTEIN 48 C ISOFORM 1"/>
    <property type="match status" value="1"/>
</dbReference>
<dbReference type="KEGG" id="soe:110788474"/>
<dbReference type="Pfam" id="PF00004">
    <property type="entry name" value="AAA"/>
    <property type="match status" value="2"/>
</dbReference>
<evidence type="ECO:0000259" key="2">
    <source>
        <dbReference type="SMART" id="SM00382"/>
    </source>
</evidence>
<dbReference type="GO" id="GO:1990275">
    <property type="term" value="F:preribosome binding"/>
    <property type="evidence" value="ECO:0000318"/>
    <property type="project" value="GO_Central"/>
</dbReference>
<dbReference type="Gene3D" id="3.40.50.300">
    <property type="entry name" value="P-loop containing nucleotide triphosphate hydrolases"/>
    <property type="match status" value="2"/>
</dbReference>
<feature type="compositionally biased region" description="Acidic residues" evidence="1">
    <location>
        <begin position="82"/>
        <end position="95"/>
    </location>
</feature>
<organism evidence="3 4">
    <name type="scientific">Spinacia oleracea</name>
    <name type="common">Spinach</name>
    <dbReference type="NCBI Taxonomy" id="3562"/>
    <lineage>
        <taxon>Eukaryota</taxon>
        <taxon>Viridiplantae</taxon>
        <taxon>Streptophyta</taxon>
        <taxon>Embryophyta</taxon>
        <taxon>Tracheophyta</taxon>
        <taxon>Spermatophyta</taxon>
        <taxon>Magnoliopsida</taxon>
        <taxon>eudicotyledons</taxon>
        <taxon>Gunneridae</taxon>
        <taxon>Pentapetalae</taxon>
        <taxon>Caryophyllales</taxon>
        <taxon>Chenopodiaceae</taxon>
        <taxon>Chenopodioideae</taxon>
        <taxon>Anserineae</taxon>
        <taxon>Spinacia</taxon>
    </lineage>
</organism>
<dbReference type="SMART" id="SM00382">
    <property type="entry name" value="AAA"/>
    <property type="match status" value="2"/>
</dbReference>
<dbReference type="GO" id="GO:0005634">
    <property type="term" value="C:nucleus"/>
    <property type="evidence" value="ECO:0000318"/>
    <property type="project" value="GO_Central"/>
</dbReference>
<reference evidence="4" key="2">
    <citation type="submission" date="2025-08" db="UniProtKB">
        <authorList>
            <consortium name="RefSeq"/>
        </authorList>
    </citation>
    <scope>IDENTIFICATION</scope>
    <source>
        <tissue evidence="4">Leaf</tissue>
    </source>
</reference>
<dbReference type="RefSeq" id="XP_021848805.2">
    <property type="nucleotide sequence ID" value="XM_021993113.2"/>
</dbReference>
<gene>
    <name evidence="4" type="primary">LOC110788474</name>
</gene>
<dbReference type="InterPro" id="IPR055278">
    <property type="entry name" value="CDC48c"/>
</dbReference>
<protein>
    <submittedName>
        <fullName evidence="4">Cell division control protein 48 homolog C</fullName>
    </submittedName>
</protein>
<feature type="domain" description="AAA+ ATPase" evidence="2">
    <location>
        <begin position="278"/>
        <end position="431"/>
    </location>
</feature>
<dbReference type="Pfam" id="PF17862">
    <property type="entry name" value="AAA_lid_3"/>
    <property type="match status" value="2"/>
</dbReference>
<dbReference type="PANTHER" id="PTHR48470:SF1">
    <property type="entry name" value="CELL DIVISION CONTROL PROTEIN 48 C ISOFORM 1"/>
    <property type="match status" value="1"/>
</dbReference>
<feature type="region of interest" description="Disordered" evidence="1">
    <location>
        <begin position="132"/>
        <end position="151"/>
    </location>
</feature>
<keyword evidence="3" id="KW-1185">Reference proteome</keyword>
<evidence type="ECO:0000313" key="4">
    <source>
        <dbReference type="RefSeq" id="XP_021848805.2"/>
    </source>
</evidence>
<dbReference type="InterPro" id="IPR027417">
    <property type="entry name" value="P-loop_NTPase"/>
</dbReference>
<dbReference type="GO" id="GO:0051301">
    <property type="term" value="P:cell division"/>
    <property type="evidence" value="ECO:0007669"/>
    <property type="project" value="UniProtKB-KW"/>
</dbReference>
<feature type="region of interest" description="Disordered" evidence="1">
    <location>
        <begin position="71"/>
        <end position="119"/>
    </location>
</feature>
<reference evidence="3" key="1">
    <citation type="journal article" date="2021" name="Nat. Commun.">
        <title>Genomic analyses provide insights into spinach domestication and the genetic basis of agronomic traits.</title>
        <authorList>
            <person name="Cai X."/>
            <person name="Sun X."/>
            <person name="Xu C."/>
            <person name="Sun H."/>
            <person name="Wang X."/>
            <person name="Ge C."/>
            <person name="Zhang Z."/>
            <person name="Wang Q."/>
            <person name="Fei Z."/>
            <person name="Jiao C."/>
            <person name="Wang Q."/>
        </authorList>
    </citation>
    <scope>NUCLEOTIDE SEQUENCE [LARGE SCALE GENOMIC DNA]</scope>
    <source>
        <strain evidence="3">cv. Varoflay</strain>
    </source>
</reference>
<dbReference type="Gene3D" id="1.10.8.60">
    <property type="match status" value="2"/>
</dbReference>
<dbReference type="InterPro" id="IPR003960">
    <property type="entry name" value="ATPase_AAA_CS"/>
</dbReference>
<evidence type="ECO:0000256" key="1">
    <source>
        <dbReference type="SAM" id="MobiDB-lite"/>
    </source>
</evidence>
<feature type="region of interest" description="Disordered" evidence="1">
    <location>
        <begin position="173"/>
        <end position="199"/>
    </location>
</feature>
<dbReference type="AlphaFoldDB" id="A0A9R0JW76"/>
<feature type="region of interest" description="Disordered" evidence="1">
    <location>
        <begin position="1"/>
        <end position="22"/>
    </location>
</feature>
<keyword evidence="4" id="KW-0131">Cell cycle</keyword>
<evidence type="ECO:0000313" key="3">
    <source>
        <dbReference type="Proteomes" id="UP000813463"/>
    </source>
</evidence>
<dbReference type="PRINTS" id="PR00830">
    <property type="entry name" value="ENDOLAPTASE"/>
</dbReference>
<proteinExistence type="predicted"/>
<keyword evidence="4" id="KW-0132">Cell division</keyword>